<name>A0A7G9TGG3_PSEMX</name>
<protein>
    <submittedName>
        <fullName evidence="3">Glycosyltransferase family 2 protein</fullName>
    </submittedName>
</protein>
<feature type="domain" description="Glycosyltransferase 2-like" evidence="2">
    <location>
        <begin position="22"/>
        <end position="141"/>
    </location>
</feature>
<gene>
    <name evidence="3" type="ORF">IAE60_07215</name>
</gene>
<dbReference type="GO" id="GO:0016740">
    <property type="term" value="F:transferase activity"/>
    <property type="evidence" value="ECO:0007669"/>
    <property type="project" value="UniProtKB-KW"/>
</dbReference>
<evidence type="ECO:0000313" key="3">
    <source>
        <dbReference type="EMBL" id="QNN79188.1"/>
    </source>
</evidence>
<organism evidence="3 4">
    <name type="scientific">Pseudoxanthomonas mexicana</name>
    <dbReference type="NCBI Taxonomy" id="128785"/>
    <lineage>
        <taxon>Bacteria</taxon>
        <taxon>Pseudomonadati</taxon>
        <taxon>Pseudomonadota</taxon>
        <taxon>Gammaproteobacteria</taxon>
        <taxon>Lysobacterales</taxon>
        <taxon>Lysobacteraceae</taxon>
        <taxon>Pseudoxanthomonas</taxon>
    </lineage>
</organism>
<dbReference type="SUPFAM" id="SSF53448">
    <property type="entry name" value="Nucleotide-diphospho-sugar transferases"/>
    <property type="match status" value="1"/>
</dbReference>
<feature type="transmembrane region" description="Helical" evidence="1">
    <location>
        <begin position="273"/>
        <end position="292"/>
    </location>
</feature>
<keyword evidence="3" id="KW-0808">Transferase</keyword>
<dbReference type="Proteomes" id="UP000515838">
    <property type="component" value="Chromosome"/>
</dbReference>
<accession>A0A7G9TGG3</accession>
<proteinExistence type="predicted"/>
<dbReference type="Pfam" id="PF00535">
    <property type="entry name" value="Glycos_transf_2"/>
    <property type="match status" value="1"/>
</dbReference>
<reference evidence="3 4" key="1">
    <citation type="submission" date="2020-08" db="EMBL/GenBank/DDBJ databases">
        <title>Streptomycin Non-resistant strain, P. mexicana.</title>
        <authorList>
            <person name="Ganesh-Kumar S."/>
            <person name="Zhe T."/>
            <person name="Yu Z."/>
            <person name="Min Y."/>
        </authorList>
    </citation>
    <scope>NUCLEOTIDE SEQUENCE [LARGE SCALE GENOMIC DNA]</scope>
    <source>
        <strain evidence="3 4">GTZY2</strain>
    </source>
</reference>
<keyword evidence="1" id="KW-0812">Transmembrane</keyword>
<keyword evidence="1" id="KW-0472">Membrane</keyword>
<dbReference type="PANTHER" id="PTHR43179:SF7">
    <property type="entry name" value="RHAMNOSYLTRANSFERASE WBBL"/>
    <property type="match status" value="1"/>
</dbReference>
<dbReference type="InterPro" id="IPR001173">
    <property type="entry name" value="Glyco_trans_2-like"/>
</dbReference>
<evidence type="ECO:0000313" key="4">
    <source>
        <dbReference type="Proteomes" id="UP000515838"/>
    </source>
</evidence>
<dbReference type="InterPro" id="IPR029044">
    <property type="entry name" value="Nucleotide-diphossugar_trans"/>
</dbReference>
<sequence>MPISDRRSASVTSSVEADAVAVVVVTHESADTIDDCLMRLRLAHGVDQIRVVDNASTDATLAIVQRHALHDGRVRFIANPDNPGFAVGCNQGARDSHAPWLAFVNPDLMVEADTLSRLRAHATGFAGEVLLGVDLVDEAGVRDTAARRRDPVFAQMLRAPGCASKLGVPPDDAQMLQPVDAVSGALMLLSRPLFDRLDGLDEGYRLHAEDMDLCRRARQAGAVVAVANDIRVLHIRGVSSRARPVFVEWHKHRGLWRYFRKFEAAQCGLPTQLGVFAAIWLHFGAVLMRILLQRR</sequence>
<dbReference type="AlphaFoldDB" id="A0A7G9TGG3"/>
<dbReference type="Gene3D" id="3.90.550.10">
    <property type="entry name" value="Spore Coat Polysaccharide Biosynthesis Protein SpsA, Chain A"/>
    <property type="match status" value="1"/>
</dbReference>
<evidence type="ECO:0000256" key="1">
    <source>
        <dbReference type="SAM" id="Phobius"/>
    </source>
</evidence>
<keyword evidence="1" id="KW-1133">Transmembrane helix</keyword>
<dbReference type="PANTHER" id="PTHR43179">
    <property type="entry name" value="RHAMNOSYLTRANSFERASE WBBL"/>
    <property type="match status" value="1"/>
</dbReference>
<dbReference type="EMBL" id="CP060731">
    <property type="protein sequence ID" value="QNN79188.1"/>
    <property type="molecule type" value="Genomic_DNA"/>
</dbReference>
<evidence type="ECO:0000259" key="2">
    <source>
        <dbReference type="Pfam" id="PF00535"/>
    </source>
</evidence>